<comment type="caution">
    <text evidence="1">The sequence shown here is derived from an EMBL/GenBank/DDBJ whole genome shotgun (WGS) entry which is preliminary data.</text>
</comment>
<name>A0A8X7MHG9_9BASI</name>
<dbReference type="AlphaFoldDB" id="A0A8X7MHG9"/>
<reference evidence="1" key="1">
    <citation type="submission" date="2016-04" db="EMBL/GenBank/DDBJ databases">
        <authorList>
            <person name="Nguyen H.D."/>
            <person name="Samba Siva P."/>
            <person name="Cullis J."/>
            <person name="Levesque C.A."/>
            <person name="Hambleton S."/>
        </authorList>
    </citation>
    <scope>NUCLEOTIDE SEQUENCE</scope>
    <source>
        <strain evidence="1">DAOMC 236426</strain>
    </source>
</reference>
<dbReference type="Proteomes" id="UP000077684">
    <property type="component" value="Unassembled WGS sequence"/>
</dbReference>
<sequence length="88" mass="9517">CHSPHYFTECHPRFVFLITYKLQVSSTLCACGARPSGLADTLITGINLILRGRPHIPSTMHHVFAPVLVVRSSLPQDGSLGVQASCTS</sequence>
<dbReference type="EMBL" id="LWDE02003563">
    <property type="protein sequence ID" value="KAE8235340.1"/>
    <property type="molecule type" value="Genomic_DNA"/>
</dbReference>
<gene>
    <name evidence="1" type="ORF">A4X06_0g9893</name>
</gene>
<feature type="non-terminal residue" evidence="1">
    <location>
        <position position="1"/>
    </location>
</feature>
<evidence type="ECO:0000313" key="1">
    <source>
        <dbReference type="EMBL" id="KAE8235340.1"/>
    </source>
</evidence>
<reference evidence="1" key="2">
    <citation type="journal article" date="2019" name="IMA Fungus">
        <title>Genome sequencing and comparison of five Tilletia species to identify candidate genes for the detection of regulated species infecting wheat.</title>
        <authorList>
            <person name="Nguyen H.D.T."/>
            <person name="Sultana T."/>
            <person name="Kesanakurti P."/>
            <person name="Hambleton S."/>
        </authorList>
    </citation>
    <scope>NUCLEOTIDE SEQUENCE</scope>
    <source>
        <strain evidence="1">DAOMC 236426</strain>
    </source>
</reference>
<evidence type="ECO:0000313" key="2">
    <source>
        <dbReference type="Proteomes" id="UP000077684"/>
    </source>
</evidence>
<keyword evidence="2" id="KW-1185">Reference proteome</keyword>
<protein>
    <submittedName>
        <fullName evidence="1">Uncharacterized protein</fullName>
    </submittedName>
</protein>
<proteinExistence type="predicted"/>
<organism evidence="1 2">
    <name type="scientific">Tilletia controversa</name>
    <name type="common">dwarf bunt fungus</name>
    <dbReference type="NCBI Taxonomy" id="13291"/>
    <lineage>
        <taxon>Eukaryota</taxon>
        <taxon>Fungi</taxon>
        <taxon>Dikarya</taxon>
        <taxon>Basidiomycota</taxon>
        <taxon>Ustilaginomycotina</taxon>
        <taxon>Exobasidiomycetes</taxon>
        <taxon>Tilletiales</taxon>
        <taxon>Tilletiaceae</taxon>
        <taxon>Tilletia</taxon>
    </lineage>
</organism>
<accession>A0A8X7MHG9</accession>